<keyword evidence="15 24" id="KW-0472">Membrane</keyword>
<proteinExistence type="inferred from homology"/>
<evidence type="ECO:0000256" key="11">
    <source>
        <dbReference type="ARBA" id="ARBA00022692"/>
    </source>
</evidence>
<evidence type="ECO:0000256" key="19">
    <source>
        <dbReference type="ARBA" id="ARBA00031825"/>
    </source>
</evidence>
<dbReference type="PANTHER" id="PTHR46382:SF1">
    <property type="entry name" value="PHOSPHATIDATE CYTIDYLYLTRANSFERASE"/>
    <property type="match status" value="1"/>
</dbReference>
<keyword evidence="16" id="KW-0594">Phospholipid biosynthesis</keyword>
<sequence>MLKTRIITALILAGGLLAALFLLPPQFVLLLFVGIVALAAWEWAGLLKASATIRIVYAALICVPCLLLLAGGMPLPLLQGLWWLAVVFWLLLVPLWFRAKWPLGNGMTGWLVGGLLLVPTWAALALLHQRSPWLLLATMALVWVADTAAYFAGRTFGRHKLAPSISPGKTWEGALGAAIGVCLYGYAVAQGTGHLAGATGGMLPGLLGLLLLTAVSIAGDLFESLAKRQAGVKDSSALLPGHGGVLDRIDSLTSTLPLAALAASYLLPPAA</sequence>
<evidence type="ECO:0000256" key="23">
    <source>
        <dbReference type="ARBA" id="ARBA00033406"/>
    </source>
</evidence>
<dbReference type="RefSeq" id="WP_154716518.1">
    <property type="nucleotide sequence ID" value="NZ_LT837803.1"/>
</dbReference>
<dbReference type="Proteomes" id="UP000242886">
    <property type="component" value="Chromosome SDENCHOL"/>
</dbReference>
<evidence type="ECO:0000256" key="5">
    <source>
        <dbReference type="ARBA" id="ARBA00010185"/>
    </source>
</evidence>
<dbReference type="GO" id="GO:0004605">
    <property type="term" value="F:phosphatidate cytidylyltransferase activity"/>
    <property type="evidence" value="ECO:0007669"/>
    <property type="project" value="UniProtKB-EC"/>
</dbReference>
<dbReference type="AlphaFoldDB" id="A0A7Z7HSR3"/>
<accession>A0A7Z7HSR3</accession>
<comment type="pathway">
    <text evidence="3">Phospholipid metabolism; CDP-diacylglycerol biosynthesis; CDP-diacylglycerol from sn-glycerol 3-phosphate: step 3/3.</text>
</comment>
<keyword evidence="9" id="KW-0444">Lipid biosynthesis</keyword>
<name>A0A7Z7HSR3_9PROT</name>
<feature type="transmembrane region" description="Helical" evidence="24">
    <location>
        <begin position="133"/>
        <end position="152"/>
    </location>
</feature>
<keyword evidence="12 25" id="KW-0548">Nucleotidyltransferase</keyword>
<feature type="transmembrane region" description="Helical" evidence="24">
    <location>
        <begin position="54"/>
        <end position="74"/>
    </location>
</feature>
<evidence type="ECO:0000256" key="1">
    <source>
        <dbReference type="ARBA" id="ARBA00001698"/>
    </source>
</evidence>
<evidence type="ECO:0000256" key="14">
    <source>
        <dbReference type="ARBA" id="ARBA00023098"/>
    </source>
</evidence>
<evidence type="ECO:0000256" key="4">
    <source>
        <dbReference type="ARBA" id="ARBA00005189"/>
    </source>
</evidence>
<gene>
    <name evidence="25" type="primary">cdsA</name>
    <name evidence="25" type="ORF">SDENCHOL_11322</name>
</gene>
<comment type="catalytic activity">
    <reaction evidence="1">
        <text>a 1,2-diacyl-sn-glycero-3-phosphate + CTP + H(+) = a CDP-1,2-diacyl-sn-glycerol + diphosphate</text>
        <dbReference type="Rhea" id="RHEA:16229"/>
        <dbReference type="ChEBI" id="CHEBI:15378"/>
        <dbReference type="ChEBI" id="CHEBI:33019"/>
        <dbReference type="ChEBI" id="CHEBI:37563"/>
        <dbReference type="ChEBI" id="CHEBI:58332"/>
        <dbReference type="ChEBI" id="CHEBI:58608"/>
        <dbReference type="EC" id="2.7.7.41"/>
    </reaction>
</comment>
<evidence type="ECO:0000256" key="3">
    <source>
        <dbReference type="ARBA" id="ARBA00005119"/>
    </source>
</evidence>
<protein>
    <recommendedName>
        <fullName evidence="7">Phosphatidate cytidylyltransferase</fullName>
        <ecNumber evidence="6">2.7.7.41</ecNumber>
    </recommendedName>
    <alternativeName>
        <fullName evidence="20">CDP-DAG synthase</fullName>
    </alternativeName>
    <alternativeName>
        <fullName evidence="22">CDP-DG synthase</fullName>
    </alternativeName>
    <alternativeName>
        <fullName evidence="18">CDP-diacylglycerol synthase</fullName>
    </alternativeName>
    <alternativeName>
        <fullName evidence="21">CDP-diglyceride pyrophosphorylase</fullName>
    </alternativeName>
    <alternativeName>
        <fullName evidence="23">CDP-diglyceride synthase</fullName>
    </alternativeName>
    <alternativeName>
        <fullName evidence="19">CTP:phosphatidate cytidylyltransferase</fullName>
    </alternativeName>
</protein>
<keyword evidence="8" id="KW-1003">Cell membrane</keyword>
<evidence type="ECO:0000313" key="26">
    <source>
        <dbReference type="Proteomes" id="UP000242886"/>
    </source>
</evidence>
<keyword evidence="14" id="KW-0443">Lipid metabolism</keyword>
<evidence type="ECO:0000256" key="10">
    <source>
        <dbReference type="ARBA" id="ARBA00022679"/>
    </source>
</evidence>
<dbReference type="PANTHER" id="PTHR46382">
    <property type="entry name" value="PHOSPHATIDATE CYTIDYLYLTRANSFERASE"/>
    <property type="match status" value="1"/>
</dbReference>
<evidence type="ECO:0000256" key="12">
    <source>
        <dbReference type="ARBA" id="ARBA00022695"/>
    </source>
</evidence>
<evidence type="ECO:0000256" key="7">
    <source>
        <dbReference type="ARBA" id="ARBA00019373"/>
    </source>
</evidence>
<comment type="similarity">
    <text evidence="5">Belongs to the CDS family.</text>
</comment>
<dbReference type="EC" id="2.7.7.41" evidence="6"/>
<evidence type="ECO:0000256" key="18">
    <source>
        <dbReference type="ARBA" id="ARBA00029893"/>
    </source>
</evidence>
<evidence type="ECO:0000256" key="17">
    <source>
        <dbReference type="ARBA" id="ARBA00023264"/>
    </source>
</evidence>
<feature type="transmembrane region" description="Helical" evidence="24">
    <location>
        <begin position="201"/>
        <end position="222"/>
    </location>
</feature>
<comment type="pathway">
    <text evidence="4">Lipid metabolism.</text>
</comment>
<organism evidence="25 26">
    <name type="scientific">Sterolibacterium denitrificans</name>
    <dbReference type="NCBI Taxonomy" id="157592"/>
    <lineage>
        <taxon>Bacteria</taxon>
        <taxon>Pseudomonadati</taxon>
        <taxon>Pseudomonadota</taxon>
        <taxon>Betaproteobacteria</taxon>
        <taxon>Nitrosomonadales</taxon>
        <taxon>Sterolibacteriaceae</taxon>
        <taxon>Sterolibacterium</taxon>
    </lineage>
</organism>
<evidence type="ECO:0000256" key="6">
    <source>
        <dbReference type="ARBA" id="ARBA00012487"/>
    </source>
</evidence>
<dbReference type="Pfam" id="PF01148">
    <property type="entry name" value="CTP_transf_1"/>
    <property type="match status" value="1"/>
</dbReference>
<reference evidence="25" key="1">
    <citation type="submission" date="2017-03" db="EMBL/GenBank/DDBJ databases">
        <authorList>
            <consortium name="AG Boll"/>
        </authorList>
    </citation>
    <scope>NUCLEOTIDE SEQUENCE [LARGE SCALE GENOMIC DNA]</scope>
    <source>
        <strain evidence="25">Chol</strain>
    </source>
</reference>
<feature type="transmembrane region" description="Helical" evidence="24">
    <location>
        <begin position="28"/>
        <end position="47"/>
    </location>
</feature>
<keyword evidence="10 25" id="KW-0808">Transferase</keyword>
<evidence type="ECO:0000256" key="24">
    <source>
        <dbReference type="SAM" id="Phobius"/>
    </source>
</evidence>
<evidence type="ECO:0000313" key="25">
    <source>
        <dbReference type="EMBL" id="SMB25690.1"/>
    </source>
</evidence>
<keyword evidence="11 24" id="KW-0812">Transmembrane</keyword>
<evidence type="ECO:0000256" key="20">
    <source>
        <dbReference type="ARBA" id="ARBA00032253"/>
    </source>
</evidence>
<evidence type="ECO:0000256" key="8">
    <source>
        <dbReference type="ARBA" id="ARBA00022475"/>
    </source>
</evidence>
<keyword evidence="13 24" id="KW-1133">Transmembrane helix</keyword>
<evidence type="ECO:0000256" key="16">
    <source>
        <dbReference type="ARBA" id="ARBA00023209"/>
    </source>
</evidence>
<evidence type="ECO:0000256" key="13">
    <source>
        <dbReference type="ARBA" id="ARBA00022989"/>
    </source>
</evidence>
<evidence type="ECO:0000256" key="2">
    <source>
        <dbReference type="ARBA" id="ARBA00004651"/>
    </source>
</evidence>
<dbReference type="GO" id="GO:0016024">
    <property type="term" value="P:CDP-diacylglycerol biosynthetic process"/>
    <property type="evidence" value="ECO:0007669"/>
    <property type="project" value="TreeGrafter"/>
</dbReference>
<dbReference type="EMBL" id="LT837803">
    <property type="protein sequence ID" value="SMB25690.1"/>
    <property type="molecule type" value="Genomic_DNA"/>
</dbReference>
<evidence type="ECO:0000256" key="21">
    <source>
        <dbReference type="ARBA" id="ARBA00032396"/>
    </source>
</evidence>
<feature type="transmembrane region" description="Helical" evidence="24">
    <location>
        <begin position="173"/>
        <end position="189"/>
    </location>
</feature>
<keyword evidence="17" id="KW-1208">Phospholipid metabolism</keyword>
<feature type="transmembrane region" description="Helical" evidence="24">
    <location>
        <begin position="80"/>
        <end position="97"/>
    </location>
</feature>
<comment type="subcellular location">
    <subcellularLocation>
        <location evidence="2">Cell membrane</location>
        <topology evidence="2">Multi-pass membrane protein</topology>
    </subcellularLocation>
</comment>
<feature type="transmembrane region" description="Helical" evidence="24">
    <location>
        <begin position="109"/>
        <end position="127"/>
    </location>
</feature>
<evidence type="ECO:0000256" key="9">
    <source>
        <dbReference type="ARBA" id="ARBA00022516"/>
    </source>
</evidence>
<evidence type="ECO:0000256" key="15">
    <source>
        <dbReference type="ARBA" id="ARBA00023136"/>
    </source>
</evidence>
<evidence type="ECO:0000256" key="22">
    <source>
        <dbReference type="ARBA" id="ARBA00032743"/>
    </source>
</evidence>
<dbReference type="GO" id="GO:0005886">
    <property type="term" value="C:plasma membrane"/>
    <property type="evidence" value="ECO:0007669"/>
    <property type="project" value="UniProtKB-SubCell"/>
</dbReference>
<keyword evidence="26" id="KW-1185">Reference proteome</keyword>